<dbReference type="InterPro" id="IPR029030">
    <property type="entry name" value="Caspase-like_dom_sf"/>
</dbReference>
<evidence type="ECO:0000259" key="2">
    <source>
        <dbReference type="Pfam" id="PF00656"/>
    </source>
</evidence>
<feature type="signal peptide" evidence="1">
    <location>
        <begin position="1"/>
        <end position="26"/>
    </location>
</feature>
<dbReference type="OrthoDB" id="976443at2"/>
<sequence>MKTTKHFIFWSLAIVGLFATTLPVNAQERGKKKKKVKKTLTNSRTYNFDLKYLRKGKSDEGDDLDFDVGGTGKNFMLVLAVDRYKYWKSLKNPIKDANDVKTVLMKRYGFAQENVYELYNEDVNLEKVRKTFTKLKEKGTGMDNLFIYYSGHGYYDASFDEGYWVPSEGKINQTSTYIPNTKLKQYIKALNHRHVFLVADACFSGALFSEAHRGYIEKVEQVKSRWGLTSGNLEYVSDGKEGKNSPFASYLIKFLKDNLKDKFAVSELIQYVTVAVADNTEQNPIGNPLKGVGNEGGQFVFRLK</sequence>
<keyword evidence="1" id="KW-0732">Signal</keyword>
<dbReference type="EMBL" id="AAWS01000026">
    <property type="protein sequence ID" value="EAY27097.1"/>
    <property type="molecule type" value="Genomic_DNA"/>
</dbReference>
<dbReference type="Gene3D" id="3.40.50.1460">
    <property type="match status" value="1"/>
</dbReference>
<proteinExistence type="predicted"/>
<dbReference type="GO" id="GO:0005737">
    <property type="term" value="C:cytoplasm"/>
    <property type="evidence" value="ECO:0007669"/>
    <property type="project" value="TreeGrafter"/>
</dbReference>
<gene>
    <name evidence="3" type="ORF">M23134_08371</name>
</gene>
<dbReference type="Proteomes" id="UP000004095">
    <property type="component" value="Unassembled WGS sequence"/>
</dbReference>
<dbReference type="InterPro" id="IPR050452">
    <property type="entry name" value="Metacaspase"/>
</dbReference>
<dbReference type="GO" id="GO:0004197">
    <property type="term" value="F:cysteine-type endopeptidase activity"/>
    <property type="evidence" value="ECO:0007669"/>
    <property type="project" value="InterPro"/>
</dbReference>
<comment type="caution">
    <text evidence="3">The sequence shown here is derived from an EMBL/GenBank/DDBJ whole genome shotgun (WGS) entry which is preliminary data.</text>
</comment>
<name>A1ZR08_MICM2</name>
<dbReference type="eggNOG" id="COG4249">
    <property type="taxonomic scope" value="Bacteria"/>
</dbReference>
<dbReference type="AlphaFoldDB" id="A1ZR08"/>
<dbReference type="PANTHER" id="PTHR48104:SF30">
    <property type="entry name" value="METACASPASE-1"/>
    <property type="match status" value="1"/>
</dbReference>
<protein>
    <recommendedName>
        <fullName evidence="2">Peptidase C14 caspase domain-containing protein</fullName>
    </recommendedName>
</protein>
<dbReference type="InterPro" id="IPR011600">
    <property type="entry name" value="Pept_C14_caspase"/>
</dbReference>
<evidence type="ECO:0000256" key="1">
    <source>
        <dbReference type="SAM" id="SignalP"/>
    </source>
</evidence>
<feature type="domain" description="Peptidase C14 caspase" evidence="2">
    <location>
        <begin position="76"/>
        <end position="284"/>
    </location>
</feature>
<evidence type="ECO:0000313" key="3">
    <source>
        <dbReference type="EMBL" id="EAY27097.1"/>
    </source>
</evidence>
<dbReference type="SUPFAM" id="SSF52129">
    <property type="entry name" value="Caspase-like"/>
    <property type="match status" value="1"/>
</dbReference>
<evidence type="ECO:0000313" key="4">
    <source>
        <dbReference type="Proteomes" id="UP000004095"/>
    </source>
</evidence>
<keyword evidence="4" id="KW-1185">Reference proteome</keyword>
<dbReference type="PANTHER" id="PTHR48104">
    <property type="entry name" value="METACASPASE-4"/>
    <property type="match status" value="1"/>
</dbReference>
<feature type="chain" id="PRO_5002641820" description="Peptidase C14 caspase domain-containing protein" evidence="1">
    <location>
        <begin position="27"/>
        <end position="304"/>
    </location>
</feature>
<dbReference type="GO" id="GO:0006508">
    <property type="term" value="P:proteolysis"/>
    <property type="evidence" value="ECO:0007669"/>
    <property type="project" value="InterPro"/>
</dbReference>
<accession>A1ZR08</accession>
<organism evidence="3 4">
    <name type="scientific">Microscilla marina ATCC 23134</name>
    <dbReference type="NCBI Taxonomy" id="313606"/>
    <lineage>
        <taxon>Bacteria</taxon>
        <taxon>Pseudomonadati</taxon>
        <taxon>Bacteroidota</taxon>
        <taxon>Cytophagia</taxon>
        <taxon>Cytophagales</taxon>
        <taxon>Microscillaceae</taxon>
        <taxon>Microscilla</taxon>
    </lineage>
</organism>
<dbReference type="RefSeq" id="WP_004156122.1">
    <property type="nucleotide sequence ID" value="NZ_AAWS01000026.1"/>
</dbReference>
<dbReference type="Pfam" id="PF00656">
    <property type="entry name" value="Peptidase_C14"/>
    <property type="match status" value="1"/>
</dbReference>
<reference evidence="3 4" key="1">
    <citation type="submission" date="2007-01" db="EMBL/GenBank/DDBJ databases">
        <authorList>
            <person name="Haygood M."/>
            <person name="Podell S."/>
            <person name="Anderson C."/>
            <person name="Hopkinson B."/>
            <person name="Roe K."/>
            <person name="Barbeau K."/>
            <person name="Gaasterland T."/>
            <person name="Ferriera S."/>
            <person name="Johnson J."/>
            <person name="Kravitz S."/>
            <person name="Beeson K."/>
            <person name="Sutton G."/>
            <person name="Rogers Y.-H."/>
            <person name="Friedman R."/>
            <person name="Frazier M."/>
            <person name="Venter J.C."/>
        </authorList>
    </citation>
    <scope>NUCLEOTIDE SEQUENCE [LARGE SCALE GENOMIC DNA]</scope>
    <source>
        <strain evidence="3 4">ATCC 23134</strain>
    </source>
</reference>